<feature type="region of interest" description="Disordered" evidence="1">
    <location>
        <begin position="59"/>
        <end position="176"/>
    </location>
</feature>
<feature type="compositionally biased region" description="Polar residues" evidence="1">
    <location>
        <begin position="110"/>
        <end position="121"/>
    </location>
</feature>
<gene>
    <name evidence="2" type="ORF">SEMRO_4619_G354360.1</name>
</gene>
<accession>A0A9N8F6F5</accession>
<dbReference type="EMBL" id="CAICTM010004617">
    <property type="protein sequence ID" value="CAB9531995.1"/>
    <property type="molecule type" value="Genomic_DNA"/>
</dbReference>
<organism evidence="2 3">
    <name type="scientific">Seminavis robusta</name>
    <dbReference type="NCBI Taxonomy" id="568900"/>
    <lineage>
        <taxon>Eukaryota</taxon>
        <taxon>Sar</taxon>
        <taxon>Stramenopiles</taxon>
        <taxon>Ochrophyta</taxon>
        <taxon>Bacillariophyta</taxon>
        <taxon>Bacillariophyceae</taxon>
        <taxon>Bacillariophycidae</taxon>
        <taxon>Naviculales</taxon>
        <taxon>Naviculaceae</taxon>
        <taxon>Seminavis</taxon>
    </lineage>
</organism>
<sequence length="203" mass="22641">MAKPRLGKNAKVIIKKQKAPGIIVETLGKAFWKVELVDRTNGKPTGAFVELKSQMIRHPKEGEFPATVDRREEELDHAATPTEEESKNPDNNQSDESDQPADEGIEVQLEENSSLDGSIQESKSESDEEQPNVKEETKTDVATLTVETVVDEDDDEVTIDPDEDIYAPGRRSGYPQHKKLQVVPDRGSHKYLATQDATLDQVF</sequence>
<keyword evidence="3" id="KW-1185">Reference proteome</keyword>
<name>A0A9N8F6F5_9STRA</name>
<dbReference type="AlphaFoldDB" id="A0A9N8F6F5"/>
<evidence type="ECO:0000313" key="3">
    <source>
        <dbReference type="Proteomes" id="UP001153069"/>
    </source>
</evidence>
<feature type="compositionally biased region" description="Basic and acidic residues" evidence="1">
    <location>
        <begin position="59"/>
        <end position="77"/>
    </location>
</feature>
<feature type="non-terminal residue" evidence="2">
    <location>
        <position position="203"/>
    </location>
</feature>
<proteinExistence type="predicted"/>
<feature type="compositionally biased region" description="Acidic residues" evidence="1">
    <location>
        <begin position="93"/>
        <end position="109"/>
    </location>
</feature>
<dbReference type="Proteomes" id="UP001153069">
    <property type="component" value="Unassembled WGS sequence"/>
</dbReference>
<feature type="compositionally biased region" description="Acidic residues" evidence="1">
    <location>
        <begin position="149"/>
        <end position="165"/>
    </location>
</feature>
<reference evidence="2" key="1">
    <citation type="submission" date="2020-06" db="EMBL/GenBank/DDBJ databases">
        <authorList>
            <consortium name="Plant Systems Biology data submission"/>
        </authorList>
    </citation>
    <scope>NUCLEOTIDE SEQUENCE</scope>
    <source>
        <strain evidence="2">D6</strain>
    </source>
</reference>
<comment type="caution">
    <text evidence="2">The sequence shown here is derived from an EMBL/GenBank/DDBJ whole genome shotgun (WGS) entry which is preliminary data.</text>
</comment>
<evidence type="ECO:0000256" key="1">
    <source>
        <dbReference type="SAM" id="MobiDB-lite"/>
    </source>
</evidence>
<evidence type="ECO:0000313" key="2">
    <source>
        <dbReference type="EMBL" id="CAB9531995.1"/>
    </source>
</evidence>
<protein>
    <submittedName>
        <fullName evidence="2">Uncharacterized protein</fullName>
    </submittedName>
</protein>